<comment type="caution">
    <text evidence="3">The sequence shown here is derived from an EMBL/GenBank/DDBJ whole genome shotgun (WGS) entry which is preliminary data.</text>
</comment>
<evidence type="ECO:0000256" key="2">
    <source>
        <dbReference type="SAM" id="MobiDB-lite"/>
    </source>
</evidence>
<gene>
    <name evidence="3" type="ORF">VTJ49DRAFT_2359</name>
</gene>
<evidence type="ECO:0000256" key="1">
    <source>
        <dbReference type="SAM" id="Coils"/>
    </source>
</evidence>
<keyword evidence="4" id="KW-1185">Reference proteome</keyword>
<dbReference type="Proteomes" id="UP001583172">
    <property type="component" value="Unassembled WGS sequence"/>
</dbReference>
<feature type="compositionally biased region" description="Basic and acidic residues" evidence="2">
    <location>
        <begin position="129"/>
        <end position="140"/>
    </location>
</feature>
<accession>A0ABR3VQW1</accession>
<feature type="coiled-coil region" evidence="1">
    <location>
        <begin position="76"/>
        <end position="103"/>
    </location>
</feature>
<evidence type="ECO:0008006" key="5">
    <source>
        <dbReference type="Google" id="ProtNLM"/>
    </source>
</evidence>
<dbReference type="EMBL" id="JAZGSY010000002">
    <property type="protein sequence ID" value="KAL1844302.1"/>
    <property type="molecule type" value="Genomic_DNA"/>
</dbReference>
<evidence type="ECO:0000313" key="4">
    <source>
        <dbReference type="Proteomes" id="UP001583172"/>
    </source>
</evidence>
<feature type="region of interest" description="Disordered" evidence="2">
    <location>
        <begin position="107"/>
        <end position="140"/>
    </location>
</feature>
<proteinExistence type="predicted"/>
<organism evidence="3 4">
    <name type="scientific">Humicola insolens</name>
    <name type="common">Soft-rot fungus</name>
    <dbReference type="NCBI Taxonomy" id="85995"/>
    <lineage>
        <taxon>Eukaryota</taxon>
        <taxon>Fungi</taxon>
        <taxon>Dikarya</taxon>
        <taxon>Ascomycota</taxon>
        <taxon>Pezizomycotina</taxon>
        <taxon>Sordariomycetes</taxon>
        <taxon>Sordariomycetidae</taxon>
        <taxon>Sordariales</taxon>
        <taxon>Chaetomiaceae</taxon>
        <taxon>Mycothermus</taxon>
    </lineage>
</organism>
<protein>
    <recommendedName>
        <fullName evidence="5">EKC/KEOPS complex subunit GON7</fullName>
    </recommendedName>
</protein>
<reference evidence="3 4" key="1">
    <citation type="journal article" date="2024" name="Commun. Biol.">
        <title>Comparative genomic analysis of thermophilic fungi reveals convergent evolutionary adaptations and gene losses.</title>
        <authorList>
            <person name="Steindorff A.S."/>
            <person name="Aguilar-Pontes M.V."/>
            <person name="Robinson A.J."/>
            <person name="Andreopoulos B."/>
            <person name="LaButti K."/>
            <person name="Kuo A."/>
            <person name="Mondo S."/>
            <person name="Riley R."/>
            <person name="Otillar R."/>
            <person name="Haridas S."/>
            <person name="Lipzen A."/>
            <person name="Grimwood J."/>
            <person name="Schmutz J."/>
            <person name="Clum A."/>
            <person name="Reid I.D."/>
            <person name="Moisan M.C."/>
            <person name="Butler G."/>
            <person name="Nguyen T.T.M."/>
            <person name="Dewar K."/>
            <person name="Conant G."/>
            <person name="Drula E."/>
            <person name="Henrissat B."/>
            <person name="Hansel C."/>
            <person name="Singer S."/>
            <person name="Hutchinson M.I."/>
            <person name="de Vries R.P."/>
            <person name="Natvig D.O."/>
            <person name="Powell A.J."/>
            <person name="Tsang A."/>
            <person name="Grigoriev I.V."/>
        </authorList>
    </citation>
    <scope>NUCLEOTIDE SEQUENCE [LARGE SCALE GENOMIC DNA]</scope>
    <source>
        <strain evidence="3 4">CBS 620.91</strain>
    </source>
</reference>
<name>A0ABR3VQW1_HUMIN</name>
<feature type="compositionally biased region" description="Polar residues" evidence="2">
    <location>
        <begin position="1"/>
        <end position="28"/>
    </location>
</feature>
<evidence type="ECO:0000313" key="3">
    <source>
        <dbReference type="EMBL" id="KAL1844302.1"/>
    </source>
</evidence>
<sequence>MAPNQQSDNASSNHTPSQDATTSSQVSVNDHLAQVSPVPFTSKGCNPTTAEAVTVFSPVDQSRLLRPHSVQALRELARGEQTASTLEANLTNLESKLDAILASLLGDGFDEGEDKDNDEHPQQGQQQEKAARDASRKQDR</sequence>
<keyword evidence="1" id="KW-0175">Coiled coil</keyword>
<feature type="region of interest" description="Disordered" evidence="2">
    <location>
        <begin position="1"/>
        <end position="44"/>
    </location>
</feature>